<evidence type="ECO:0000256" key="13">
    <source>
        <dbReference type="ARBA" id="ARBA00023285"/>
    </source>
</evidence>
<evidence type="ECO:0000256" key="11">
    <source>
        <dbReference type="ARBA" id="ARBA00022915"/>
    </source>
</evidence>
<feature type="binding site" evidence="16">
    <location>
        <position position="162"/>
    </location>
    <ligand>
        <name>Zn(2+)</name>
        <dbReference type="ChEBI" id="CHEBI:29105"/>
        <label>1</label>
    </ligand>
</feature>
<dbReference type="InterPro" id="IPR001261">
    <property type="entry name" value="ArgE/DapE_CS"/>
</dbReference>
<dbReference type="HAMAP" id="MF_01690">
    <property type="entry name" value="DapE"/>
    <property type="match status" value="1"/>
</dbReference>
<evidence type="ECO:0000256" key="3">
    <source>
        <dbReference type="ARBA" id="ARBA00006746"/>
    </source>
</evidence>
<feature type="binding site" evidence="16">
    <location>
        <position position="66"/>
    </location>
    <ligand>
        <name>Zn(2+)</name>
        <dbReference type="ChEBI" id="CHEBI:29105"/>
        <label>1</label>
    </ligand>
</feature>
<dbReference type="InterPro" id="IPR005941">
    <property type="entry name" value="DapE_proteobac"/>
</dbReference>
<evidence type="ECO:0000256" key="12">
    <source>
        <dbReference type="ARBA" id="ARBA00023154"/>
    </source>
</evidence>
<evidence type="ECO:0000256" key="7">
    <source>
        <dbReference type="ARBA" id="ARBA00022605"/>
    </source>
</evidence>
<evidence type="ECO:0000256" key="15">
    <source>
        <dbReference type="ARBA" id="ARBA00051301"/>
    </source>
</evidence>
<dbReference type="NCBIfam" id="TIGR01246">
    <property type="entry name" value="dapE_proteo"/>
    <property type="match status" value="1"/>
</dbReference>
<feature type="binding site" evidence="16">
    <location>
        <position position="99"/>
    </location>
    <ligand>
        <name>Zn(2+)</name>
        <dbReference type="ChEBI" id="CHEBI:29105"/>
        <label>1</label>
    </ligand>
</feature>
<sequence length="375" mass="41051">MSCPVLELAQQLIKRPSLSPDDAGCQTLMIERLEAIGFTIEKMNFGDTQNFWAWRGTGETLAFAGHTDVVPSGEASLWQHPPFEPTISDGMLYGRGAADMKGSLAAMVVAAERFVAANPQHKGRLAFLITSDEEADATHGTVKVVEALMARQERLDYCLVGEPSSTERAGDVVKNGRRGSITADLRIHGIQGHVAYPHLADNPVHRALPALNELASTVWDEGNEFFPPTSMQIANIKAGTGSNNVIPGELQVQFNFRFSTELTDDTIKQRVTELLDQHQLNYTLDWRLSGQPFLTARGALVDAVVNAVEHYSELTPQLLTTGGTSDGRFISRMGAQVVELGPVNATIHKVDECVNAADLQLLSRMYQRIMERLIA</sequence>
<comment type="caution">
    <text evidence="18">The sequence shown here is derived from an EMBL/GenBank/DDBJ whole genome shotgun (WGS) entry which is preliminary data.</text>
</comment>
<name>A0ABX9ER66_9GAMM</name>
<dbReference type="NCBIfam" id="NF009557">
    <property type="entry name" value="PRK13009.1"/>
    <property type="match status" value="1"/>
</dbReference>
<dbReference type="Pfam" id="PF01546">
    <property type="entry name" value="Peptidase_M20"/>
    <property type="match status" value="1"/>
</dbReference>
<comment type="similarity">
    <text evidence="3 16">Belongs to the peptidase M20A family. DapE subfamily.</text>
</comment>
<dbReference type="RefSeq" id="WP_085687062.1">
    <property type="nucleotide sequence ID" value="NZ_CP065534.1"/>
</dbReference>
<dbReference type="SUPFAM" id="SSF53187">
    <property type="entry name" value="Zn-dependent exopeptidases"/>
    <property type="match status" value="1"/>
</dbReference>
<comment type="subunit">
    <text evidence="4 16">Homodimer.</text>
</comment>
<dbReference type="GeneID" id="61121483"/>
<keyword evidence="12 16" id="KW-0457">Lysine biosynthesis</keyword>
<dbReference type="InterPro" id="IPR050072">
    <property type="entry name" value="Peptidase_M20A"/>
</dbReference>
<keyword evidence="19" id="KW-1185">Reference proteome</keyword>
<feature type="active site" description="Proton acceptor" evidence="16">
    <location>
        <position position="133"/>
    </location>
</feature>
<dbReference type="CDD" id="cd03891">
    <property type="entry name" value="M20_DapE_proteobac"/>
    <property type="match status" value="1"/>
</dbReference>
<evidence type="ECO:0000313" key="18">
    <source>
        <dbReference type="EMBL" id="RAT35877.1"/>
    </source>
</evidence>
<comment type="catalytic activity">
    <reaction evidence="15 16">
        <text>N-succinyl-(2S,6S)-2,6-diaminopimelate + H2O = (2S,6S)-2,6-diaminopimelate + succinate</text>
        <dbReference type="Rhea" id="RHEA:22608"/>
        <dbReference type="ChEBI" id="CHEBI:15377"/>
        <dbReference type="ChEBI" id="CHEBI:30031"/>
        <dbReference type="ChEBI" id="CHEBI:57609"/>
        <dbReference type="ChEBI" id="CHEBI:58087"/>
        <dbReference type="EC" id="3.5.1.18"/>
    </reaction>
</comment>
<proteinExistence type="inferred from homology"/>
<comment type="function">
    <text evidence="16">Catalyzes the hydrolysis of N-succinyl-L,L-diaminopimelic acid (SDAP), forming succinate and LL-2,6-diaminopimelate (DAP), an intermediate involved in the bacterial biosynthesis of lysine and meso-diaminopimelic acid, an essential component of bacterial cell walls.</text>
</comment>
<evidence type="ECO:0000256" key="14">
    <source>
        <dbReference type="ARBA" id="ARBA00031891"/>
    </source>
</evidence>
<evidence type="ECO:0000313" key="19">
    <source>
        <dbReference type="Proteomes" id="UP000250186"/>
    </source>
</evidence>
<dbReference type="EC" id="3.5.1.18" evidence="5 16"/>
<evidence type="ECO:0000256" key="8">
    <source>
        <dbReference type="ARBA" id="ARBA00022723"/>
    </source>
</evidence>
<dbReference type="EMBL" id="LUSW01000009">
    <property type="protein sequence ID" value="RAT35877.1"/>
    <property type="molecule type" value="Genomic_DNA"/>
</dbReference>
<keyword evidence="9 16" id="KW-0378">Hydrolase</keyword>
<evidence type="ECO:0000256" key="16">
    <source>
        <dbReference type="HAMAP-Rule" id="MF_01690"/>
    </source>
</evidence>
<dbReference type="PROSITE" id="PS00758">
    <property type="entry name" value="ARGE_DAPE_CPG2_1"/>
    <property type="match status" value="1"/>
</dbReference>
<dbReference type="Pfam" id="PF07687">
    <property type="entry name" value="M20_dimer"/>
    <property type="match status" value="1"/>
</dbReference>
<comment type="pathway">
    <text evidence="2 16">Amino-acid biosynthesis; L-lysine biosynthesis via DAP pathway; LL-2,6-diaminopimelate from (S)-tetrahydrodipicolinate (succinylase route): step 3/3.</text>
</comment>
<evidence type="ECO:0000256" key="9">
    <source>
        <dbReference type="ARBA" id="ARBA00022801"/>
    </source>
</evidence>
<keyword evidence="8 16" id="KW-0479">Metal-binding</keyword>
<feature type="binding site" evidence="16">
    <location>
        <position position="348"/>
    </location>
    <ligand>
        <name>Zn(2+)</name>
        <dbReference type="ChEBI" id="CHEBI:29105"/>
        <label>2</label>
    </ligand>
</feature>
<dbReference type="PANTHER" id="PTHR43808:SF31">
    <property type="entry name" value="N-ACETYL-L-CITRULLINE DEACETYLASE"/>
    <property type="match status" value="1"/>
</dbReference>
<evidence type="ECO:0000256" key="1">
    <source>
        <dbReference type="ARBA" id="ARBA00001941"/>
    </source>
</evidence>
<keyword evidence="10 16" id="KW-0862">Zinc</keyword>
<dbReference type="InterPro" id="IPR011650">
    <property type="entry name" value="Peptidase_M20_dimer"/>
</dbReference>
<dbReference type="SUPFAM" id="SSF55031">
    <property type="entry name" value="Bacterial exopeptidase dimerisation domain"/>
    <property type="match status" value="1"/>
</dbReference>
<gene>
    <name evidence="16" type="primary">dapE</name>
    <name evidence="18" type="ORF">AU492_05415</name>
</gene>
<comment type="cofactor">
    <cofactor evidence="1">
        <name>Co(2+)</name>
        <dbReference type="ChEBI" id="CHEBI:48828"/>
    </cofactor>
</comment>
<keyword evidence="7 16" id="KW-0028">Amino-acid biosynthesis</keyword>
<evidence type="ECO:0000256" key="5">
    <source>
        <dbReference type="ARBA" id="ARBA00011921"/>
    </source>
</evidence>
<feature type="active site" evidence="16">
    <location>
        <position position="68"/>
    </location>
</feature>
<evidence type="ECO:0000256" key="6">
    <source>
        <dbReference type="ARBA" id="ARBA00022391"/>
    </source>
</evidence>
<dbReference type="InterPro" id="IPR036264">
    <property type="entry name" value="Bact_exopeptidase_dim_dom"/>
</dbReference>
<keyword evidence="13 16" id="KW-0170">Cobalt</keyword>
<protein>
    <recommendedName>
        <fullName evidence="6 16">Succinyl-diaminopimelate desuccinylase</fullName>
        <shortName evidence="16">SDAP desuccinylase</shortName>
        <ecNumber evidence="5 16">3.5.1.18</ecNumber>
    </recommendedName>
    <alternativeName>
        <fullName evidence="14 16">N-succinyl-LL-2,6-diaminoheptanedioate amidohydrolase</fullName>
    </alternativeName>
</protein>
<evidence type="ECO:0000256" key="10">
    <source>
        <dbReference type="ARBA" id="ARBA00022833"/>
    </source>
</evidence>
<comment type="cofactor">
    <cofactor evidence="16">
        <name>Zn(2+)</name>
        <dbReference type="ChEBI" id="CHEBI:29105"/>
    </cofactor>
    <cofactor evidence="16">
        <name>Co(2+)</name>
        <dbReference type="ChEBI" id="CHEBI:48828"/>
    </cofactor>
    <text evidence="16">Binds 2 Zn(2+) or Co(2+) ions per subunit.</text>
</comment>
<dbReference type="PANTHER" id="PTHR43808">
    <property type="entry name" value="ACETYLORNITHINE DEACETYLASE"/>
    <property type="match status" value="1"/>
</dbReference>
<feature type="domain" description="Peptidase M20 dimerisation" evidence="17">
    <location>
        <begin position="175"/>
        <end position="282"/>
    </location>
</feature>
<reference evidence="18 19" key="1">
    <citation type="submission" date="2016-02" db="EMBL/GenBank/DDBJ databases">
        <title>Species-wide whole genome sequencing reveals diversity, host range in Lonsdalea quercina.</title>
        <authorList>
            <person name="Li Y."/>
        </authorList>
    </citation>
    <scope>NUCLEOTIDE SEQUENCE [LARGE SCALE GENOMIC DNA]</scope>
    <source>
        <strain evidence="18 19">CFCC 12721</strain>
    </source>
</reference>
<evidence type="ECO:0000256" key="2">
    <source>
        <dbReference type="ARBA" id="ARBA00005130"/>
    </source>
</evidence>
<dbReference type="Gene3D" id="3.40.630.10">
    <property type="entry name" value="Zn peptidases"/>
    <property type="match status" value="2"/>
</dbReference>
<feature type="binding site" evidence="16">
    <location>
        <position position="134"/>
    </location>
    <ligand>
        <name>Zn(2+)</name>
        <dbReference type="ChEBI" id="CHEBI:29105"/>
        <label>2</label>
    </ligand>
</feature>
<evidence type="ECO:0000259" key="17">
    <source>
        <dbReference type="Pfam" id="PF07687"/>
    </source>
</evidence>
<dbReference type="Proteomes" id="UP000250186">
    <property type="component" value="Unassembled WGS sequence"/>
</dbReference>
<feature type="binding site" evidence="16">
    <location>
        <position position="99"/>
    </location>
    <ligand>
        <name>Zn(2+)</name>
        <dbReference type="ChEBI" id="CHEBI:29105"/>
        <label>2</label>
    </ligand>
</feature>
<accession>A0ABX9ER66</accession>
<keyword evidence="11 16" id="KW-0220">Diaminopimelate biosynthesis</keyword>
<organism evidence="18 19">
    <name type="scientific">Lonsdalea populi</name>
    <dbReference type="NCBI Taxonomy" id="1172565"/>
    <lineage>
        <taxon>Bacteria</taxon>
        <taxon>Pseudomonadati</taxon>
        <taxon>Pseudomonadota</taxon>
        <taxon>Gammaproteobacteria</taxon>
        <taxon>Enterobacterales</taxon>
        <taxon>Pectobacteriaceae</taxon>
        <taxon>Lonsdalea</taxon>
    </lineage>
</organism>
<dbReference type="InterPro" id="IPR002933">
    <property type="entry name" value="Peptidase_M20"/>
</dbReference>
<evidence type="ECO:0000256" key="4">
    <source>
        <dbReference type="ARBA" id="ARBA00011738"/>
    </source>
</evidence>